<accession>G5A3X0</accession>
<evidence type="ECO:0000313" key="2">
    <source>
        <dbReference type="EMBL" id="EGZ09470.1"/>
    </source>
</evidence>
<dbReference type="GeneID" id="20642485"/>
<dbReference type="KEGG" id="psoj:PHYSODRAFT_304999"/>
<evidence type="ECO:0000256" key="1">
    <source>
        <dbReference type="SAM" id="MobiDB-lite"/>
    </source>
</evidence>
<gene>
    <name evidence="2" type="ORF">PHYSODRAFT_304999</name>
</gene>
<dbReference type="RefSeq" id="XP_009534331.1">
    <property type="nucleotide sequence ID" value="XM_009536036.1"/>
</dbReference>
<protein>
    <submittedName>
        <fullName evidence="2">Uncharacterized protein</fullName>
    </submittedName>
</protein>
<evidence type="ECO:0000313" key="3">
    <source>
        <dbReference type="Proteomes" id="UP000002640"/>
    </source>
</evidence>
<dbReference type="InParanoid" id="G5A3X0"/>
<feature type="compositionally biased region" description="Basic and acidic residues" evidence="1">
    <location>
        <begin position="179"/>
        <end position="203"/>
    </location>
</feature>
<dbReference type="Proteomes" id="UP000002640">
    <property type="component" value="Unassembled WGS sequence"/>
</dbReference>
<name>G5A3X0_PHYSP</name>
<sequence length="210" mass="22721">MRHPPLDPVSATLAAGPSRRRSNPLPRASPLPARVQSKLDLLQHRKLHPPSPSRLPRVATECPHAQAVPPKMFGMASKAVLAVFASAGACRHIRPRLACMPTAEHLPDFNTSPTGTVTEYQLAQGSTVATPAERQPATSPPVAPTEQQPTSADAQLPTPDDNYQPRHPPSCRPGTWQRPEGEETKADDTQNPHDPARRDDRLPSRGLGQV</sequence>
<feature type="region of interest" description="Disordered" evidence="1">
    <location>
        <begin position="124"/>
        <end position="210"/>
    </location>
</feature>
<proteinExistence type="predicted"/>
<dbReference type="AlphaFoldDB" id="G5A3X0"/>
<organism evidence="2 3">
    <name type="scientific">Phytophthora sojae (strain P6497)</name>
    <name type="common">Soybean stem and root rot agent</name>
    <name type="synonym">Phytophthora megasperma f. sp. glycines</name>
    <dbReference type="NCBI Taxonomy" id="1094619"/>
    <lineage>
        <taxon>Eukaryota</taxon>
        <taxon>Sar</taxon>
        <taxon>Stramenopiles</taxon>
        <taxon>Oomycota</taxon>
        <taxon>Peronosporomycetes</taxon>
        <taxon>Peronosporales</taxon>
        <taxon>Peronosporaceae</taxon>
        <taxon>Phytophthora</taxon>
    </lineage>
</organism>
<feature type="region of interest" description="Disordered" evidence="1">
    <location>
        <begin position="1"/>
        <end position="32"/>
    </location>
</feature>
<dbReference type="EMBL" id="JH159159">
    <property type="protein sequence ID" value="EGZ09470.1"/>
    <property type="molecule type" value="Genomic_DNA"/>
</dbReference>
<keyword evidence="3" id="KW-1185">Reference proteome</keyword>
<reference evidence="2 3" key="1">
    <citation type="journal article" date="2006" name="Science">
        <title>Phytophthora genome sequences uncover evolutionary origins and mechanisms of pathogenesis.</title>
        <authorList>
            <person name="Tyler B.M."/>
            <person name="Tripathy S."/>
            <person name="Zhang X."/>
            <person name="Dehal P."/>
            <person name="Jiang R.H."/>
            <person name="Aerts A."/>
            <person name="Arredondo F.D."/>
            <person name="Baxter L."/>
            <person name="Bensasson D."/>
            <person name="Beynon J.L."/>
            <person name="Chapman J."/>
            <person name="Damasceno C.M."/>
            <person name="Dorrance A.E."/>
            <person name="Dou D."/>
            <person name="Dickerman A.W."/>
            <person name="Dubchak I.L."/>
            <person name="Garbelotto M."/>
            <person name="Gijzen M."/>
            <person name="Gordon S.G."/>
            <person name="Govers F."/>
            <person name="Grunwald N.J."/>
            <person name="Huang W."/>
            <person name="Ivors K.L."/>
            <person name="Jones R.W."/>
            <person name="Kamoun S."/>
            <person name="Krampis K."/>
            <person name="Lamour K.H."/>
            <person name="Lee M.K."/>
            <person name="McDonald W.H."/>
            <person name="Medina M."/>
            <person name="Meijer H.J."/>
            <person name="Nordberg E.K."/>
            <person name="Maclean D.J."/>
            <person name="Ospina-Giraldo M.D."/>
            <person name="Morris P.F."/>
            <person name="Phuntumart V."/>
            <person name="Putnam N.H."/>
            <person name="Rash S."/>
            <person name="Rose J.K."/>
            <person name="Sakihama Y."/>
            <person name="Salamov A.A."/>
            <person name="Savidor A."/>
            <person name="Scheuring C.F."/>
            <person name="Smith B.M."/>
            <person name="Sobral B.W."/>
            <person name="Terry A."/>
            <person name="Torto-Alalibo T.A."/>
            <person name="Win J."/>
            <person name="Xu Z."/>
            <person name="Zhang H."/>
            <person name="Grigoriev I.V."/>
            <person name="Rokhsar D.S."/>
            <person name="Boore J.L."/>
        </authorList>
    </citation>
    <scope>NUCLEOTIDE SEQUENCE [LARGE SCALE GENOMIC DNA]</scope>
    <source>
        <strain evidence="2 3">P6497</strain>
    </source>
</reference>